<keyword evidence="2" id="KW-1185">Reference proteome</keyword>
<dbReference type="Proteomes" id="UP001155546">
    <property type="component" value="Unassembled WGS sequence"/>
</dbReference>
<gene>
    <name evidence="1" type="ORF">NE535_10080</name>
</gene>
<dbReference type="InterPro" id="IPR038086">
    <property type="entry name" value="DUF2789_sf"/>
</dbReference>
<dbReference type="EMBL" id="JAMTCD010000011">
    <property type="protein sequence ID" value="MCT7942138.1"/>
    <property type="molecule type" value="Genomic_DNA"/>
</dbReference>
<sequence length="79" mass="9048">MDTTKTDLTHLFKQLGLSNKSADIAHFIEVHQLPAETHLTEAPFWTSAQKTFLLEALNEDAQWSEVIDQLDVMLRNKKP</sequence>
<dbReference type="InterPro" id="IPR021250">
    <property type="entry name" value="DUF2789"/>
</dbReference>
<reference evidence="1" key="1">
    <citation type="journal article" date="2023" name="Int. J. Syst. Evol. Microbiol.">
        <title>&lt;i&gt;Shewanella septentrionalis&lt;/i&gt; sp. nov. and &lt;i&gt;Shewanella holmiensis&lt;/i&gt; sp. nov., isolated from Baltic Sea water and sediments.</title>
        <authorList>
            <person name="Martin-Rodriguez A.J."/>
            <person name="Thorell K."/>
            <person name="Joffre E."/>
            <person name="Jensie-Markopoulos S."/>
            <person name="Moore E.R.B."/>
            <person name="Sjoling A."/>
        </authorList>
    </citation>
    <scope>NUCLEOTIDE SEQUENCE</scope>
    <source>
        <strain evidence="1">SP1S2-7</strain>
    </source>
</reference>
<dbReference type="AlphaFoldDB" id="A0A9X3AW98"/>
<dbReference type="RefSeq" id="WP_261298518.1">
    <property type="nucleotide sequence ID" value="NZ_JAMTCD010000011.1"/>
</dbReference>
<dbReference type="Gene3D" id="1.10.10.1130">
    <property type="entry name" value="Uncharacterised protein PF10982, DUF2789"/>
    <property type="match status" value="1"/>
</dbReference>
<evidence type="ECO:0000313" key="2">
    <source>
        <dbReference type="Proteomes" id="UP001155546"/>
    </source>
</evidence>
<accession>A0A9X3AW98</accession>
<evidence type="ECO:0000313" key="1">
    <source>
        <dbReference type="EMBL" id="MCT7942138.1"/>
    </source>
</evidence>
<organism evidence="1 2">
    <name type="scientific">Shewanella holmiensis</name>
    <dbReference type="NCBI Taxonomy" id="2952222"/>
    <lineage>
        <taxon>Bacteria</taxon>
        <taxon>Pseudomonadati</taxon>
        <taxon>Pseudomonadota</taxon>
        <taxon>Gammaproteobacteria</taxon>
        <taxon>Alteromonadales</taxon>
        <taxon>Shewanellaceae</taxon>
        <taxon>Shewanella</taxon>
    </lineage>
</organism>
<proteinExistence type="predicted"/>
<comment type="caution">
    <text evidence="1">The sequence shown here is derived from an EMBL/GenBank/DDBJ whole genome shotgun (WGS) entry which is preliminary data.</text>
</comment>
<protein>
    <submittedName>
        <fullName evidence="1">DUF2789 domain-containing protein</fullName>
    </submittedName>
</protein>
<name>A0A9X3AW98_9GAMM</name>
<dbReference type="Pfam" id="PF10982">
    <property type="entry name" value="DUF2789"/>
    <property type="match status" value="1"/>
</dbReference>